<keyword evidence="5" id="KW-0325">Glycoprotein</keyword>
<keyword evidence="2 6" id="KW-0812">Transmembrane</keyword>
<name>A0AA88NQU9_CHASR</name>
<evidence type="ECO:0000256" key="2">
    <source>
        <dbReference type="ARBA" id="ARBA00022692"/>
    </source>
</evidence>
<evidence type="ECO:0000313" key="9">
    <source>
        <dbReference type="EMBL" id="KAK2861628.1"/>
    </source>
</evidence>
<dbReference type="InterPro" id="IPR013783">
    <property type="entry name" value="Ig-like_fold"/>
</dbReference>
<keyword evidence="6" id="KW-0472">Membrane</keyword>
<evidence type="ECO:0000256" key="6">
    <source>
        <dbReference type="SAM" id="Phobius"/>
    </source>
</evidence>
<dbReference type="SMART" id="SM00921">
    <property type="entry name" value="MHC_II_beta"/>
    <property type="match status" value="1"/>
</dbReference>
<dbReference type="InterPro" id="IPR011162">
    <property type="entry name" value="MHC_I/II-like_Ag-recog"/>
</dbReference>
<dbReference type="GO" id="GO:0042613">
    <property type="term" value="C:MHC class II protein complex"/>
    <property type="evidence" value="ECO:0007669"/>
    <property type="project" value="InterPro"/>
</dbReference>
<evidence type="ECO:0000256" key="5">
    <source>
        <dbReference type="ARBA" id="ARBA00023180"/>
    </source>
</evidence>
<dbReference type="Gene3D" id="2.60.40.10">
    <property type="entry name" value="Immunoglobulins"/>
    <property type="match status" value="1"/>
</dbReference>
<dbReference type="InterPro" id="IPR050160">
    <property type="entry name" value="MHC/Immunoglobulin"/>
</dbReference>
<evidence type="ECO:0000256" key="4">
    <source>
        <dbReference type="ARBA" id="ARBA00023157"/>
    </source>
</evidence>
<dbReference type="PROSITE" id="PS50835">
    <property type="entry name" value="IG_LIKE"/>
    <property type="match status" value="1"/>
</dbReference>
<comment type="subcellular location">
    <subcellularLocation>
        <location evidence="1">Membrane</location>
        <topology evidence="1">Single-pass type I membrane protein</topology>
    </subcellularLocation>
</comment>
<dbReference type="InterPro" id="IPR014745">
    <property type="entry name" value="MHC_II_a/b_N"/>
</dbReference>
<dbReference type="Pfam" id="PF07654">
    <property type="entry name" value="C1-set"/>
    <property type="match status" value="1"/>
</dbReference>
<dbReference type="GO" id="GO:0006955">
    <property type="term" value="P:immune response"/>
    <property type="evidence" value="ECO:0007669"/>
    <property type="project" value="InterPro"/>
</dbReference>
<gene>
    <name evidence="9" type="ORF">Q5P01_001161</name>
</gene>
<dbReference type="Gene3D" id="3.10.320.10">
    <property type="entry name" value="Class II Histocompatibility Antigen, M Beta Chain, Chain B, domain 1"/>
    <property type="match status" value="1"/>
</dbReference>
<keyword evidence="4" id="KW-1015">Disulfide bond</keyword>
<dbReference type="SUPFAM" id="SSF48726">
    <property type="entry name" value="Immunoglobulin"/>
    <property type="match status" value="1"/>
</dbReference>
<feature type="domain" description="Ig-like" evidence="8">
    <location>
        <begin position="119"/>
        <end position="208"/>
    </location>
</feature>
<dbReference type="EMBL" id="JAUPFM010000001">
    <property type="protein sequence ID" value="KAK2861628.1"/>
    <property type="molecule type" value="Genomic_DNA"/>
</dbReference>
<feature type="signal peptide" evidence="7">
    <location>
        <begin position="1"/>
        <end position="23"/>
    </location>
</feature>
<dbReference type="PANTHER" id="PTHR19944">
    <property type="entry name" value="MHC CLASS II-RELATED"/>
    <property type="match status" value="1"/>
</dbReference>
<keyword evidence="10" id="KW-1185">Reference proteome</keyword>
<dbReference type="SMART" id="SM00407">
    <property type="entry name" value="IGc1"/>
    <property type="match status" value="1"/>
</dbReference>
<proteinExistence type="predicted"/>
<dbReference type="Pfam" id="PF00969">
    <property type="entry name" value="MHC_II_beta"/>
    <property type="match status" value="1"/>
</dbReference>
<evidence type="ECO:0000256" key="1">
    <source>
        <dbReference type="ARBA" id="ARBA00004479"/>
    </source>
</evidence>
<reference evidence="9" key="1">
    <citation type="submission" date="2023-07" db="EMBL/GenBank/DDBJ databases">
        <title>Chromosome-level Genome Assembly of Striped Snakehead (Channa striata).</title>
        <authorList>
            <person name="Liu H."/>
        </authorList>
    </citation>
    <scope>NUCLEOTIDE SEQUENCE</scope>
    <source>
        <strain evidence="9">Gz</strain>
        <tissue evidence="9">Muscle</tissue>
    </source>
</reference>
<dbReference type="InterPro" id="IPR036179">
    <property type="entry name" value="Ig-like_dom_sf"/>
</dbReference>
<feature type="chain" id="PRO_5041680239" description="Ig-like domain-containing protein" evidence="7">
    <location>
        <begin position="24"/>
        <end position="256"/>
    </location>
</feature>
<protein>
    <recommendedName>
        <fullName evidence="8">Ig-like domain-containing protein</fullName>
    </recommendedName>
</protein>
<dbReference type="SUPFAM" id="SSF54452">
    <property type="entry name" value="MHC antigen-recognition domain"/>
    <property type="match status" value="1"/>
</dbReference>
<accession>A0AA88NQU9</accession>
<dbReference type="GO" id="GO:0019882">
    <property type="term" value="P:antigen processing and presentation"/>
    <property type="evidence" value="ECO:0007669"/>
    <property type="project" value="InterPro"/>
</dbReference>
<evidence type="ECO:0000256" key="3">
    <source>
        <dbReference type="ARBA" id="ARBA00022989"/>
    </source>
</evidence>
<dbReference type="AlphaFoldDB" id="A0AA88NQU9"/>
<evidence type="ECO:0000256" key="7">
    <source>
        <dbReference type="SAM" id="SignalP"/>
    </source>
</evidence>
<dbReference type="InterPro" id="IPR007110">
    <property type="entry name" value="Ig-like_dom"/>
</dbReference>
<feature type="transmembrane region" description="Helical" evidence="6">
    <location>
        <begin position="222"/>
        <end position="241"/>
    </location>
</feature>
<dbReference type="InterPro" id="IPR003597">
    <property type="entry name" value="Ig_C1-set"/>
</dbReference>
<sequence>MKRFTYLLCLCVFPSSVVDSAEGDADGFFMHVNFWCAVYPGEQRQVEYLIDWYFNKEFTMQYNSTVGNWTGLTPAGTITASLLNEDQHDVLQRKVEWQLICVDNVQLVLNATEENIAEPSVSLQLVETTSSREDNMLVCSAYDFYPQNIRVTWYLNGQEVTSGVTSSDVLTNDDWTYQVHSYLEFTPGRHDTVTCMVEHVSLKEPRIQNWESSLYESERSSVIGGVFALVFGAMFLSFGLFHYRRKCCDPQCSNAL</sequence>
<dbReference type="PANTHER" id="PTHR19944:SF99">
    <property type="entry name" value="HLA CLASS II HISTOCOMPATIBILITY ANTIGEN, DRB1 BETA CHAIN"/>
    <property type="match status" value="1"/>
</dbReference>
<comment type="caution">
    <text evidence="9">The sequence shown here is derived from an EMBL/GenBank/DDBJ whole genome shotgun (WGS) entry which is preliminary data.</text>
</comment>
<organism evidence="9 10">
    <name type="scientific">Channa striata</name>
    <name type="common">Snakehead murrel</name>
    <name type="synonym">Ophicephalus striatus</name>
    <dbReference type="NCBI Taxonomy" id="64152"/>
    <lineage>
        <taxon>Eukaryota</taxon>
        <taxon>Metazoa</taxon>
        <taxon>Chordata</taxon>
        <taxon>Craniata</taxon>
        <taxon>Vertebrata</taxon>
        <taxon>Euteleostomi</taxon>
        <taxon>Actinopterygii</taxon>
        <taxon>Neopterygii</taxon>
        <taxon>Teleostei</taxon>
        <taxon>Neoteleostei</taxon>
        <taxon>Acanthomorphata</taxon>
        <taxon>Anabantaria</taxon>
        <taxon>Anabantiformes</taxon>
        <taxon>Channoidei</taxon>
        <taxon>Channidae</taxon>
        <taxon>Channa</taxon>
    </lineage>
</organism>
<dbReference type="InterPro" id="IPR000353">
    <property type="entry name" value="MHC_II_b_N"/>
</dbReference>
<keyword evidence="7" id="KW-0732">Signal</keyword>
<evidence type="ECO:0000313" key="10">
    <source>
        <dbReference type="Proteomes" id="UP001187415"/>
    </source>
</evidence>
<dbReference type="Proteomes" id="UP001187415">
    <property type="component" value="Unassembled WGS sequence"/>
</dbReference>
<evidence type="ECO:0000259" key="8">
    <source>
        <dbReference type="PROSITE" id="PS50835"/>
    </source>
</evidence>
<keyword evidence="3 6" id="KW-1133">Transmembrane helix</keyword>